<accession>A0AAV2U131</accession>
<evidence type="ECO:0000313" key="4">
    <source>
        <dbReference type="Proteomes" id="UP001497525"/>
    </source>
</evidence>
<dbReference type="Proteomes" id="UP001497525">
    <property type="component" value="Unassembled WGS sequence"/>
</dbReference>
<dbReference type="Gene3D" id="2.60.40.150">
    <property type="entry name" value="C2 domain"/>
    <property type="match status" value="1"/>
</dbReference>
<dbReference type="GO" id="GO:0005886">
    <property type="term" value="C:plasma membrane"/>
    <property type="evidence" value="ECO:0007669"/>
    <property type="project" value="TreeGrafter"/>
</dbReference>
<dbReference type="PANTHER" id="PTHR10024">
    <property type="entry name" value="SYNAPTOTAGMIN"/>
    <property type="match status" value="1"/>
</dbReference>
<protein>
    <submittedName>
        <fullName evidence="3">Uncharacterized protein</fullName>
    </submittedName>
</protein>
<dbReference type="EMBL" id="CAXLJL010000978">
    <property type="protein sequence ID" value="CAL5142201.1"/>
    <property type="molecule type" value="Genomic_DNA"/>
</dbReference>
<dbReference type="GO" id="GO:0000149">
    <property type="term" value="F:SNARE binding"/>
    <property type="evidence" value="ECO:0007669"/>
    <property type="project" value="TreeGrafter"/>
</dbReference>
<reference evidence="3" key="1">
    <citation type="submission" date="2024-06" db="EMBL/GenBank/DDBJ databases">
        <authorList>
            <person name="Liu X."/>
            <person name="Lenzi L."/>
            <person name="Haldenby T S."/>
            <person name="Uol C."/>
        </authorList>
    </citation>
    <scope>NUCLEOTIDE SEQUENCE</scope>
</reference>
<proteinExistence type="predicted"/>
<feature type="compositionally biased region" description="Polar residues" evidence="1">
    <location>
        <begin position="163"/>
        <end position="174"/>
    </location>
</feature>
<evidence type="ECO:0000313" key="3">
    <source>
        <dbReference type="EMBL" id="CAL5142201.1"/>
    </source>
</evidence>
<gene>
    <name evidence="3" type="ORF">CDAUBV1_LOCUS17461</name>
</gene>
<dbReference type="GO" id="GO:0001786">
    <property type="term" value="F:phosphatidylserine binding"/>
    <property type="evidence" value="ECO:0007669"/>
    <property type="project" value="TreeGrafter"/>
</dbReference>
<feature type="compositionally biased region" description="Low complexity" evidence="1">
    <location>
        <begin position="189"/>
        <end position="198"/>
    </location>
</feature>
<keyword evidence="2" id="KW-0472">Membrane</keyword>
<dbReference type="AlphaFoldDB" id="A0AAV2U131"/>
<comment type="caution">
    <text evidence="3">The sequence shown here is derived from an EMBL/GenBank/DDBJ whole genome shotgun (WGS) entry which is preliminary data.</text>
</comment>
<evidence type="ECO:0000256" key="2">
    <source>
        <dbReference type="SAM" id="Phobius"/>
    </source>
</evidence>
<name>A0AAV2U131_CALDB</name>
<dbReference type="GO" id="GO:0030276">
    <property type="term" value="F:clathrin binding"/>
    <property type="evidence" value="ECO:0007669"/>
    <property type="project" value="TreeGrafter"/>
</dbReference>
<evidence type="ECO:0000256" key="1">
    <source>
        <dbReference type="SAM" id="MobiDB-lite"/>
    </source>
</evidence>
<organism evidence="3 4">
    <name type="scientific">Calicophoron daubneyi</name>
    <name type="common">Rumen fluke</name>
    <name type="synonym">Paramphistomum daubneyi</name>
    <dbReference type="NCBI Taxonomy" id="300641"/>
    <lineage>
        <taxon>Eukaryota</taxon>
        <taxon>Metazoa</taxon>
        <taxon>Spiralia</taxon>
        <taxon>Lophotrochozoa</taxon>
        <taxon>Platyhelminthes</taxon>
        <taxon>Trematoda</taxon>
        <taxon>Digenea</taxon>
        <taxon>Plagiorchiida</taxon>
        <taxon>Pronocephalata</taxon>
        <taxon>Paramphistomoidea</taxon>
        <taxon>Paramphistomidae</taxon>
        <taxon>Calicophoron</taxon>
    </lineage>
</organism>
<dbReference type="GO" id="GO:0070382">
    <property type="term" value="C:exocytic vesicle"/>
    <property type="evidence" value="ECO:0007669"/>
    <property type="project" value="TreeGrafter"/>
</dbReference>
<sequence length="687" mass="76009">MVGSMQNLGTSLSENASLHVKHSHITDRLRIPLIIGIGLVSFGVLILLLLLLIFCFRRTKRYKHLPTDFGDWDEEDCEITTFDAEKTRFAAFANTESQISASSRGAKMLEAVASLEGELNSAFSIGDEDEKLSAVEGSIPRLYSGSNPITVTTSAMPVRHQLSECTTTAKSTDTPDSDGITRMEPEPKSSSVSQSRASIRRVSSTPNLLFQKTPDTSAANVFETSDEGTLCSTPLDDRELFADVRSDDEDMIDTESTITNEKLNTTSGSIGDVASMRSFLPITLPKWALEAGTPERGFMVFALTINQSPNKSGNGSFIMDVRILEARCILSHQMDPCAGKFYVKAKIQPAGTLNTLSVLSLDQMQPKLKLNPFSHSRSSVISSGRTPVRRAVRSPVFWHAITLELPADFEEVSKFINSRGPIFGDPIPSATDSNLLELRLDLKEKNAMKTDNLYGTTPAFSFPQWRNSQILGSVRIPLEHRMWQYFLEPEDKPTAPLRRSTLVPHTEEGTDTSENEKKQLCAKDVQKDRVLRFVRRLEPPPEDAGSRGELTIGLQYNPDTTKLTLNPLKCSGIHLPKGTKIIFLRASLVSNRKIICTQNSNPSARLTMNAAEFLLGERIQFVVEENLTQVCLVLSVFSRSGGKFNTNTNLIGRCVTGPSGLAYGEGLSHWNAVCTRRRMIKRTHVLF</sequence>
<feature type="region of interest" description="Disordered" evidence="1">
    <location>
        <begin position="496"/>
        <end position="517"/>
    </location>
</feature>
<dbReference type="GO" id="GO:0005509">
    <property type="term" value="F:calcium ion binding"/>
    <property type="evidence" value="ECO:0007669"/>
    <property type="project" value="TreeGrafter"/>
</dbReference>
<dbReference type="GO" id="GO:0005544">
    <property type="term" value="F:calcium-dependent phospholipid binding"/>
    <property type="evidence" value="ECO:0007669"/>
    <property type="project" value="TreeGrafter"/>
</dbReference>
<keyword evidence="2" id="KW-0812">Transmembrane</keyword>
<feature type="transmembrane region" description="Helical" evidence="2">
    <location>
        <begin position="31"/>
        <end position="56"/>
    </location>
</feature>
<keyword evidence="2" id="KW-1133">Transmembrane helix</keyword>
<dbReference type="GO" id="GO:0017156">
    <property type="term" value="P:calcium-ion regulated exocytosis"/>
    <property type="evidence" value="ECO:0007669"/>
    <property type="project" value="TreeGrafter"/>
</dbReference>
<dbReference type="InterPro" id="IPR035892">
    <property type="entry name" value="C2_domain_sf"/>
</dbReference>
<feature type="region of interest" description="Disordered" evidence="1">
    <location>
        <begin position="162"/>
        <end position="198"/>
    </location>
</feature>